<sequence length="84" mass="9335">MQELPVARPACVALQNEDKEEDAIVITALNVVPFCCHADLLAMDRLQLATVAWTLNQKLPKALQIDMRPCLPDVVIRDAIELLV</sequence>
<reference evidence="1 2" key="1">
    <citation type="journal article" date="2012" name="Science">
        <title>The Paleozoic origin of enzymatic lignin decomposition reconstructed from 31 fungal genomes.</title>
        <authorList>
            <person name="Floudas D."/>
            <person name="Binder M."/>
            <person name="Riley R."/>
            <person name="Barry K."/>
            <person name="Blanchette R.A."/>
            <person name="Henrissat B."/>
            <person name="Martinez A.T."/>
            <person name="Otillar R."/>
            <person name="Spatafora J.W."/>
            <person name="Yadav J.S."/>
            <person name="Aerts A."/>
            <person name="Benoit I."/>
            <person name="Boyd A."/>
            <person name="Carlson A."/>
            <person name="Copeland A."/>
            <person name="Coutinho P.M."/>
            <person name="de Vries R.P."/>
            <person name="Ferreira P."/>
            <person name="Findley K."/>
            <person name="Foster B."/>
            <person name="Gaskell J."/>
            <person name="Glotzer D."/>
            <person name="Gorecki P."/>
            <person name="Heitman J."/>
            <person name="Hesse C."/>
            <person name="Hori C."/>
            <person name="Igarashi K."/>
            <person name="Jurgens J.A."/>
            <person name="Kallen N."/>
            <person name="Kersten P."/>
            <person name="Kohler A."/>
            <person name="Kuees U."/>
            <person name="Kumar T.K.A."/>
            <person name="Kuo A."/>
            <person name="LaButti K."/>
            <person name="Larrondo L.F."/>
            <person name="Lindquist E."/>
            <person name="Ling A."/>
            <person name="Lombard V."/>
            <person name="Lucas S."/>
            <person name="Lundell T."/>
            <person name="Martin R."/>
            <person name="McLaughlin D.J."/>
            <person name="Morgenstern I."/>
            <person name="Morin E."/>
            <person name="Murat C."/>
            <person name="Nagy L.G."/>
            <person name="Nolan M."/>
            <person name="Ohm R.A."/>
            <person name="Patyshakuliyeva A."/>
            <person name="Rokas A."/>
            <person name="Ruiz-Duenas F.J."/>
            <person name="Sabat G."/>
            <person name="Salamov A."/>
            <person name="Samejima M."/>
            <person name="Schmutz J."/>
            <person name="Slot J.C."/>
            <person name="St John F."/>
            <person name="Stenlid J."/>
            <person name="Sun H."/>
            <person name="Sun S."/>
            <person name="Syed K."/>
            <person name="Tsang A."/>
            <person name="Wiebenga A."/>
            <person name="Young D."/>
            <person name="Pisabarro A."/>
            <person name="Eastwood D.C."/>
            <person name="Martin F."/>
            <person name="Cullen D."/>
            <person name="Grigoriev I.V."/>
            <person name="Hibbett D.S."/>
        </authorList>
    </citation>
    <scope>NUCLEOTIDE SEQUENCE</scope>
    <source>
        <strain evidence="2">FP-58527</strain>
    </source>
</reference>
<dbReference type="AlphaFoldDB" id="S8EXN1"/>
<protein>
    <submittedName>
        <fullName evidence="1">Uncharacterized protein</fullName>
    </submittedName>
</protein>
<proteinExistence type="predicted"/>
<dbReference type="EMBL" id="KE504237">
    <property type="protein sequence ID" value="EPS94315.1"/>
    <property type="molecule type" value="Genomic_DNA"/>
</dbReference>
<gene>
    <name evidence="1" type="ORF">FOMPIDRAFT_1134614</name>
</gene>
<dbReference type="OrthoDB" id="3061698at2759"/>
<feature type="non-terminal residue" evidence="1">
    <location>
        <position position="84"/>
    </location>
</feature>
<dbReference type="Proteomes" id="UP000015241">
    <property type="component" value="Unassembled WGS sequence"/>
</dbReference>
<dbReference type="HOGENOM" id="CLU_185699_0_0_1"/>
<evidence type="ECO:0000313" key="1">
    <source>
        <dbReference type="EMBL" id="EPS94315.1"/>
    </source>
</evidence>
<dbReference type="eggNOG" id="ENOG502T0AC">
    <property type="taxonomic scope" value="Eukaryota"/>
</dbReference>
<accession>S8EXN1</accession>
<organism evidence="1 2">
    <name type="scientific">Fomitopsis schrenkii</name>
    <name type="common">Brown rot fungus</name>
    <dbReference type="NCBI Taxonomy" id="2126942"/>
    <lineage>
        <taxon>Eukaryota</taxon>
        <taxon>Fungi</taxon>
        <taxon>Dikarya</taxon>
        <taxon>Basidiomycota</taxon>
        <taxon>Agaricomycotina</taxon>
        <taxon>Agaricomycetes</taxon>
        <taxon>Polyporales</taxon>
        <taxon>Fomitopsis</taxon>
    </lineage>
</organism>
<name>S8EXN1_FOMSC</name>
<keyword evidence="2" id="KW-1185">Reference proteome</keyword>
<evidence type="ECO:0000313" key="2">
    <source>
        <dbReference type="Proteomes" id="UP000015241"/>
    </source>
</evidence>
<dbReference type="InParanoid" id="S8EXN1"/>